<evidence type="ECO:0000256" key="3">
    <source>
        <dbReference type="ARBA" id="ARBA00022475"/>
    </source>
</evidence>
<feature type="transmembrane region" description="Helical" evidence="10">
    <location>
        <begin position="420"/>
        <end position="444"/>
    </location>
</feature>
<keyword evidence="7 10" id="KW-0406">Ion transport</keyword>
<dbReference type="AlphaFoldDB" id="A0A2V1HWH7"/>
<evidence type="ECO:0000259" key="11">
    <source>
        <dbReference type="Pfam" id="PF00999"/>
    </source>
</evidence>
<dbReference type="PANTHER" id="PTHR10110:SF86">
    <property type="entry name" value="SODIUM_HYDROGEN EXCHANGER 7"/>
    <property type="match status" value="1"/>
</dbReference>
<dbReference type="InterPro" id="IPR004705">
    <property type="entry name" value="Cation/H_exchanger_CPA1_bac"/>
</dbReference>
<keyword evidence="4 10" id="KW-0812">Transmembrane</keyword>
<feature type="transmembrane region" description="Helical" evidence="10">
    <location>
        <begin position="252"/>
        <end position="269"/>
    </location>
</feature>
<dbReference type="GO" id="GO:0015385">
    <property type="term" value="F:sodium:proton antiporter activity"/>
    <property type="evidence" value="ECO:0007669"/>
    <property type="project" value="InterPro"/>
</dbReference>
<dbReference type="InterPro" id="IPR018422">
    <property type="entry name" value="Cation/H_exchanger_CPA1"/>
</dbReference>
<feature type="transmembrane region" description="Helical" evidence="10">
    <location>
        <begin position="387"/>
        <end position="408"/>
    </location>
</feature>
<dbReference type="InterPro" id="IPR006153">
    <property type="entry name" value="Cation/H_exchanger_TM"/>
</dbReference>
<evidence type="ECO:0000256" key="1">
    <source>
        <dbReference type="ARBA" id="ARBA00004651"/>
    </source>
</evidence>
<feature type="transmembrane region" description="Helical" evidence="10">
    <location>
        <begin position="126"/>
        <end position="149"/>
    </location>
</feature>
<dbReference type="GO" id="GO:0051453">
    <property type="term" value="P:regulation of intracellular pH"/>
    <property type="evidence" value="ECO:0007669"/>
    <property type="project" value="TreeGrafter"/>
</dbReference>
<dbReference type="GO" id="GO:0015386">
    <property type="term" value="F:potassium:proton antiporter activity"/>
    <property type="evidence" value="ECO:0007669"/>
    <property type="project" value="TreeGrafter"/>
</dbReference>
<protein>
    <submittedName>
        <fullName evidence="12">Na+/H+ antiporter</fullName>
    </submittedName>
</protein>
<proteinExistence type="inferred from homology"/>
<feature type="transmembrane region" description="Helical" evidence="10">
    <location>
        <begin position="74"/>
        <end position="92"/>
    </location>
</feature>
<evidence type="ECO:0000256" key="10">
    <source>
        <dbReference type="RuleBase" id="RU366002"/>
    </source>
</evidence>
<comment type="similarity">
    <text evidence="10">Belongs to the monovalent cation:proton antiporter 1 (CPA1) transporter (TC 2.A.36) family.</text>
</comment>
<feature type="transmembrane region" description="Helical" evidence="10">
    <location>
        <begin position="304"/>
        <end position="327"/>
    </location>
</feature>
<dbReference type="EMBL" id="QEOP01000002">
    <property type="protein sequence ID" value="PVZ94554.1"/>
    <property type="molecule type" value="Genomic_DNA"/>
</dbReference>
<comment type="subcellular location">
    <subcellularLocation>
        <location evidence="1 10">Cell membrane</location>
        <topology evidence="1 10">Multi-pass membrane protein</topology>
    </subcellularLocation>
</comment>
<feature type="transmembrane region" description="Helical" evidence="10">
    <location>
        <begin position="339"/>
        <end position="366"/>
    </location>
</feature>
<feature type="transmembrane region" description="Helical" evidence="10">
    <location>
        <begin position="275"/>
        <end position="297"/>
    </location>
</feature>
<feature type="transmembrane region" description="Helical" evidence="10">
    <location>
        <begin position="190"/>
        <end position="209"/>
    </location>
</feature>
<keyword evidence="5 10" id="KW-1133">Transmembrane helix</keyword>
<evidence type="ECO:0000256" key="8">
    <source>
        <dbReference type="ARBA" id="ARBA00023136"/>
    </source>
</evidence>
<keyword evidence="2 10" id="KW-0813">Transport</keyword>
<keyword evidence="13" id="KW-1185">Reference proteome</keyword>
<keyword evidence="3 10" id="KW-1003">Cell membrane</keyword>
<evidence type="ECO:0000256" key="6">
    <source>
        <dbReference type="ARBA" id="ARBA00023053"/>
    </source>
</evidence>
<gene>
    <name evidence="12" type="ORF">DDQ50_12705</name>
</gene>
<evidence type="ECO:0000256" key="5">
    <source>
        <dbReference type="ARBA" id="ARBA00022989"/>
    </source>
</evidence>
<dbReference type="Pfam" id="PF00999">
    <property type="entry name" value="Na_H_Exchanger"/>
    <property type="match status" value="1"/>
</dbReference>
<keyword evidence="9 10" id="KW-0739">Sodium transport</keyword>
<evidence type="ECO:0000313" key="13">
    <source>
        <dbReference type="Proteomes" id="UP000244893"/>
    </source>
</evidence>
<feature type="transmembrane region" description="Helical" evidence="10">
    <location>
        <begin position="155"/>
        <end position="178"/>
    </location>
</feature>
<dbReference type="OrthoDB" id="57886at2"/>
<dbReference type="GO" id="GO:0005886">
    <property type="term" value="C:plasma membrane"/>
    <property type="evidence" value="ECO:0007669"/>
    <property type="project" value="UniProtKB-SubCell"/>
</dbReference>
<sequence length="572" mass="61734">MERSDTKASTHSRPLSEAIRITPASVPASISTHRKHIRTAEGTHMNGLELAVLVGSVIVVGGWIAERIHVSPPIVLLVLGGILGFIPLFSEVELPPDLVLLLFLPALLYWEALNTSWREIRRNARVILLQSIPLVLVTAGVVALIGHAFGLPWSVAIALGAIVAPTDATAMASVAGRLPRRFQTILRTESLINDGTALALYSVAVAAAVLERDINFGEGTLRFVASYAGGIAIGAAIAFLAIGLRKLVRGRLLVNTISVLTPFLAYLPAELVHVSGVVAVVTTGLVVGHFGPTVIMASARNQAYSFWGLTSFLLNCTLFVLVGLQLHSVVEDIDGDWDVALALGLLVTLAVILVRIVWGYTTPYIIRVLDRRPSQRLRRVGARQRLPIAWAGFRGAVSLAAALALPTTLENGDAFPGRDLIIAVTTIVILVTLIVQGSTMAAIVRFGQLPPDPTEAAEFKLAEVTALKAVVEALPAEAERLNAPDELRDLLNQEYTRRLEEFEHDGEESEAQGAAADVDREAPLRLALLSVKRSAVIKLRNSNEIDDTILRRIQSRIDLEEIRLSRATSEDE</sequence>
<dbReference type="Proteomes" id="UP000244893">
    <property type="component" value="Unassembled WGS sequence"/>
</dbReference>
<dbReference type="NCBIfam" id="TIGR00831">
    <property type="entry name" value="a_cpa1"/>
    <property type="match status" value="1"/>
</dbReference>
<accession>A0A2V1HWH7</accession>
<evidence type="ECO:0000256" key="7">
    <source>
        <dbReference type="ARBA" id="ARBA00023065"/>
    </source>
</evidence>
<dbReference type="PANTHER" id="PTHR10110">
    <property type="entry name" value="SODIUM/HYDROGEN EXCHANGER"/>
    <property type="match status" value="1"/>
</dbReference>
<feature type="domain" description="Cation/H+ exchanger transmembrane" evidence="11">
    <location>
        <begin position="57"/>
        <end position="444"/>
    </location>
</feature>
<name>A0A2V1HWH7_9MICO</name>
<feature type="transmembrane region" description="Helical" evidence="10">
    <location>
        <begin position="98"/>
        <end position="114"/>
    </location>
</feature>
<comment type="function">
    <text evidence="10">Na(+)/H(+) antiporter that extrudes sodium in exchange for external protons.</text>
</comment>
<feature type="transmembrane region" description="Helical" evidence="10">
    <location>
        <begin position="221"/>
        <end position="240"/>
    </location>
</feature>
<organism evidence="12 13">
    <name type="scientific">Amnibacterium flavum</name>
    <dbReference type="NCBI Taxonomy" id="2173173"/>
    <lineage>
        <taxon>Bacteria</taxon>
        <taxon>Bacillati</taxon>
        <taxon>Actinomycetota</taxon>
        <taxon>Actinomycetes</taxon>
        <taxon>Micrococcales</taxon>
        <taxon>Microbacteriaceae</taxon>
        <taxon>Amnibacterium</taxon>
    </lineage>
</organism>
<comment type="caution">
    <text evidence="12">The sequence shown here is derived from an EMBL/GenBank/DDBJ whole genome shotgun (WGS) entry which is preliminary data.</text>
</comment>
<evidence type="ECO:0000256" key="9">
    <source>
        <dbReference type="ARBA" id="ARBA00023201"/>
    </source>
</evidence>
<keyword evidence="6 10" id="KW-0915">Sodium</keyword>
<evidence type="ECO:0000256" key="2">
    <source>
        <dbReference type="ARBA" id="ARBA00022448"/>
    </source>
</evidence>
<dbReference type="GO" id="GO:0098719">
    <property type="term" value="P:sodium ion import across plasma membrane"/>
    <property type="evidence" value="ECO:0007669"/>
    <property type="project" value="TreeGrafter"/>
</dbReference>
<keyword evidence="10" id="KW-0050">Antiport</keyword>
<reference evidence="12 13" key="1">
    <citation type="submission" date="2018-05" db="EMBL/GenBank/DDBJ databases">
        <title>Amnibacterium sp. M8JJ-5, whole genome shotgun sequence.</title>
        <authorList>
            <person name="Tuo L."/>
        </authorList>
    </citation>
    <scope>NUCLEOTIDE SEQUENCE [LARGE SCALE GENOMIC DNA]</scope>
    <source>
        <strain evidence="12 13">M8JJ-5</strain>
    </source>
</reference>
<keyword evidence="8 10" id="KW-0472">Membrane</keyword>
<dbReference type="Gene3D" id="6.10.140.1330">
    <property type="match status" value="1"/>
</dbReference>
<evidence type="ECO:0000256" key="4">
    <source>
        <dbReference type="ARBA" id="ARBA00022692"/>
    </source>
</evidence>
<evidence type="ECO:0000313" key="12">
    <source>
        <dbReference type="EMBL" id="PVZ94554.1"/>
    </source>
</evidence>